<dbReference type="InterPro" id="IPR001584">
    <property type="entry name" value="Integrase_cat-core"/>
</dbReference>
<reference evidence="3" key="1">
    <citation type="journal article" date="2019" name="Int. J. Syst. Evol. Microbiol.">
        <title>The Global Catalogue of Microorganisms (GCM) 10K type strain sequencing project: providing services to taxonomists for standard genome sequencing and annotation.</title>
        <authorList>
            <consortium name="The Broad Institute Genomics Platform"/>
            <consortium name="The Broad Institute Genome Sequencing Center for Infectious Disease"/>
            <person name="Wu L."/>
            <person name="Ma J."/>
        </authorList>
    </citation>
    <scope>NUCLEOTIDE SEQUENCE [LARGE SCALE GENOMIC DNA]</scope>
    <source>
        <strain evidence="3">JCM 17498</strain>
    </source>
</reference>
<comment type="caution">
    <text evidence="2">The sequence shown here is derived from an EMBL/GenBank/DDBJ whole genome shotgun (WGS) entry which is preliminary data.</text>
</comment>
<dbReference type="InterPro" id="IPR025948">
    <property type="entry name" value="HTH-like_dom"/>
</dbReference>
<dbReference type="EMBL" id="BAABBF010000001">
    <property type="protein sequence ID" value="GAA3698902.1"/>
    <property type="molecule type" value="Genomic_DNA"/>
</dbReference>
<evidence type="ECO:0000313" key="2">
    <source>
        <dbReference type="EMBL" id="GAA3698902.1"/>
    </source>
</evidence>
<name>A0ABP7D0A8_9SPHN</name>
<proteinExistence type="predicted"/>
<evidence type="ECO:0000313" key="3">
    <source>
        <dbReference type="Proteomes" id="UP001500523"/>
    </source>
</evidence>
<dbReference type="Pfam" id="PF00665">
    <property type="entry name" value="rve"/>
    <property type="match status" value="1"/>
</dbReference>
<dbReference type="Proteomes" id="UP001500523">
    <property type="component" value="Unassembled WGS sequence"/>
</dbReference>
<protein>
    <recommendedName>
        <fullName evidence="1">Integrase catalytic domain-containing protein</fullName>
    </recommendedName>
</protein>
<dbReference type="Gene3D" id="3.30.420.10">
    <property type="entry name" value="Ribonuclease H-like superfamily/Ribonuclease H"/>
    <property type="match status" value="1"/>
</dbReference>
<dbReference type="SUPFAM" id="SSF53098">
    <property type="entry name" value="Ribonuclease H-like"/>
    <property type="match status" value="1"/>
</dbReference>
<feature type="domain" description="Integrase catalytic" evidence="1">
    <location>
        <begin position="102"/>
        <end position="182"/>
    </location>
</feature>
<gene>
    <name evidence="2" type="ORF">GCM10022268_06540</name>
</gene>
<dbReference type="PANTHER" id="PTHR47515:SF1">
    <property type="entry name" value="BLR2054 PROTEIN"/>
    <property type="match status" value="1"/>
</dbReference>
<dbReference type="Pfam" id="PF13276">
    <property type="entry name" value="HTH_21"/>
    <property type="match status" value="1"/>
</dbReference>
<dbReference type="InterPro" id="IPR036397">
    <property type="entry name" value="RNaseH_sf"/>
</dbReference>
<keyword evidence="3" id="KW-1185">Reference proteome</keyword>
<organism evidence="2 3">
    <name type="scientific">Sphingomonas cynarae</name>
    <dbReference type="NCBI Taxonomy" id="930197"/>
    <lineage>
        <taxon>Bacteria</taxon>
        <taxon>Pseudomonadati</taxon>
        <taxon>Pseudomonadota</taxon>
        <taxon>Alphaproteobacteria</taxon>
        <taxon>Sphingomonadales</taxon>
        <taxon>Sphingomonadaceae</taxon>
        <taxon>Sphingomonas</taxon>
    </lineage>
</organism>
<dbReference type="PANTHER" id="PTHR47515">
    <property type="entry name" value="LOW CALCIUM RESPONSE LOCUS PROTEIN T"/>
    <property type="match status" value="1"/>
</dbReference>
<accession>A0ABP7D0A8</accession>
<dbReference type="InterPro" id="IPR012337">
    <property type="entry name" value="RNaseH-like_sf"/>
</dbReference>
<dbReference type="PROSITE" id="PS50994">
    <property type="entry name" value="INTEGRASE"/>
    <property type="match status" value="1"/>
</dbReference>
<evidence type="ECO:0000259" key="1">
    <source>
        <dbReference type="PROSITE" id="PS50994"/>
    </source>
</evidence>
<sequence>MEKLMADHGFSERRACRLIGVNRSAWQYEPLRGKDEAVRERMREIANERRRFGYRRLAILLGREGKGMNLKKVYRLYREERLTVRKRGGRKRAPGTRAPMAIPQEPNQRWSLDFVSDALACGRRFRVLNIIDDDSRECLACIADTSLSGRRVMRELTAIAERRGLPCMVVSDNGTELTPAFRPAATRDRPVLSRMSAGEATGGVNPARCCSSSAANAAGVASPSEECGRSVLSSSTQRARMALAWPIVKNSVSLSSSSRMRPLKLSTNPFCVGLPGAM</sequence>